<comment type="similarity">
    <text evidence="1">Belongs to the UPF0337 (CsbD) family.</text>
</comment>
<evidence type="ECO:0000256" key="1">
    <source>
        <dbReference type="ARBA" id="ARBA00009129"/>
    </source>
</evidence>
<comment type="caution">
    <text evidence="3">The sequence shown here is derived from an EMBL/GenBank/DDBJ whole genome shotgun (WGS) entry which is preliminary data.</text>
</comment>
<dbReference type="Proteomes" id="UP000295685">
    <property type="component" value="Unassembled WGS sequence"/>
</dbReference>
<gene>
    <name evidence="4" type="ORF">CCUG60883_02721</name>
    <name evidence="3" type="ORF">CCUG60885_02464</name>
</gene>
<evidence type="ECO:0000313" key="5">
    <source>
        <dbReference type="Proteomes" id="UP000294844"/>
    </source>
</evidence>
<keyword evidence="5" id="KW-1185">Reference proteome</keyword>
<evidence type="ECO:0000259" key="2">
    <source>
        <dbReference type="Pfam" id="PF05532"/>
    </source>
</evidence>
<proteinExistence type="inferred from homology"/>
<name>A0A4R8SHB4_9MYCO</name>
<accession>A0A4R8SHB4</accession>
<evidence type="ECO:0000313" key="4">
    <source>
        <dbReference type="EMBL" id="TEA05416.1"/>
    </source>
</evidence>
<dbReference type="EMBL" id="PECK01000003">
    <property type="protein sequence ID" value="TDZ96321.1"/>
    <property type="molecule type" value="Genomic_DNA"/>
</dbReference>
<dbReference type="InterPro" id="IPR036629">
    <property type="entry name" value="YjbJ_sf"/>
</dbReference>
<evidence type="ECO:0000313" key="3">
    <source>
        <dbReference type="EMBL" id="TDZ96321.1"/>
    </source>
</evidence>
<dbReference type="AlphaFoldDB" id="A0A4R8SHB4"/>
<reference evidence="5 6" key="1">
    <citation type="journal article" date="2019" name="Sci. Rep.">
        <title>Extended insight into the Mycobacterium chelonae-abscessus complex through whole genome sequencing of Mycobacterium salmoniphilum outbreak and Mycobacterium salmoniphilum-like strains.</title>
        <authorList>
            <person name="Behra P.R.K."/>
            <person name="Das S."/>
            <person name="Pettersson B.M.F."/>
            <person name="Shirreff L."/>
            <person name="DuCote T."/>
            <person name="Jacobsson K.G."/>
            <person name="Ennis D.G."/>
            <person name="Kirsebom L.A."/>
        </authorList>
    </citation>
    <scope>NUCLEOTIDE SEQUENCE [LARGE SCALE GENOMIC DNA]</scope>
    <source>
        <strain evidence="4 5">CCUG 60883</strain>
        <strain evidence="3 6">CCUG 60885</strain>
    </source>
</reference>
<dbReference type="InterPro" id="IPR008462">
    <property type="entry name" value="CsbD"/>
</dbReference>
<evidence type="ECO:0000313" key="6">
    <source>
        <dbReference type="Proteomes" id="UP000295685"/>
    </source>
</evidence>
<protein>
    <submittedName>
        <fullName evidence="3">CsbD-like protein</fullName>
    </submittedName>
</protein>
<dbReference type="Proteomes" id="UP000294844">
    <property type="component" value="Unassembled WGS sequence"/>
</dbReference>
<dbReference type="Gene3D" id="1.10.1470.10">
    <property type="entry name" value="YjbJ"/>
    <property type="match status" value="1"/>
</dbReference>
<dbReference type="Pfam" id="PF05532">
    <property type="entry name" value="CsbD"/>
    <property type="match status" value="1"/>
</dbReference>
<feature type="domain" description="CsbD-like" evidence="2">
    <location>
        <begin position="23"/>
        <end position="74"/>
    </location>
</feature>
<dbReference type="SUPFAM" id="SSF69047">
    <property type="entry name" value="Hypothetical protein YjbJ"/>
    <property type="match status" value="1"/>
</dbReference>
<dbReference type="EMBL" id="PECM01000008">
    <property type="protein sequence ID" value="TEA05416.1"/>
    <property type="molecule type" value="Genomic_DNA"/>
</dbReference>
<sequence length="88" mass="9134">MDLRLTPISGGIQKGLKHMGIADDAKNTAEDLKGRAKEAVGSATGDEDLKAEGQVDQGIASVKQKLTDAADKLKEGVDAVKDKLTGNS</sequence>
<organism evidence="3 6">
    <name type="scientific">Mycobacteroides salmoniphilum</name>
    <dbReference type="NCBI Taxonomy" id="404941"/>
    <lineage>
        <taxon>Bacteria</taxon>
        <taxon>Bacillati</taxon>
        <taxon>Actinomycetota</taxon>
        <taxon>Actinomycetes</taxon>
        <taxon>Mycobacteriales</taxon>
        <taxon>Mycobacteriaceae</taxon>
        <taxon>Mycobacteroides</taxon>
    </lineage>
</organism>